<name>A0A846QII1_9BACT</name>
<keyword evidence="2" id="KW-1185">Reference proteome</keyword>
<dbReference type="RefSeq" id="WP_167939995.1">
    <property type="nucleotide sequence ID" value="NZ_JAATJA010000001.1"/>
</dbReference>
<sequence length="92" mass="10548">MDSKTAVLQTRLMNCLETIIELEQDLERLELGHVLLDEFSQLKAFMKRIDQVNVDEDDVRRIERATSNFLEELKAPMGIAALGSERTSKLVQ</sequence>
<comment type="caution">
    <text evidence="1">The sequence shown here is derived from an EMBL/GenBank/DDBJ whole genome shotgun (WGS) entry which is preliminary data.</text>
</comment>
<dbReference type="Proteomes" id="UP000580856">
    <property type="component" value="Unassembled WGS sequence"/>
</dbReference>
<proteinExistence type="predicted"/>
<reference evidence="1 2" key="1">
    <citation type="submission" date="2020-03" db="EMBL/GenBank/DDBJ databases">
        <title>Genomic Encyclopedia of Type Strains, Phase IV (KMG-IV): sequencing the most valuable type-strain genomes for metagenomic binning, comparative biology and taxonomic classification.</title>
        <authorList>
            <person name="Goeker M."/>
        </authorList>
    </citation>
    <scope>NUCLEOTIDE SEQUENCE [LARGE SCALE GENOMIC DNA]</scope>
    <source>
        <strain evidence="1 2">DSM 24233</strain>
    </source>
</reference>
<evidence type="ECO:0000313" key="2">
    <source>
        <dbReference type="Proteomes" id="UP000580856"/>
    </source>
</evidence>
<protein>
    <submittedName>
        <fullName evidence="1">Uncharacterized protein</fullName>
    </submittedName>
</protein>
<organism evidence="1 2">
    <name type="scientific">Desulfobaculum xiamenense</name>
    <dbReference type="NCBI Taxonomy" id="995050"/>
    <lineage>
        <taxon>Bacteria</taxon>
        <taxon>Pseudomonadati</taxon>
        <taxon>Thermodesulfobacteriota</taxon>
        <taxon>Desulfovibrionia</taxon>
        <taxon>Desulfovibrionales</taxon>
        <taxon>Desulfovibrionaceae</taxon>
        <taxon>Desulfobaculum</taxon>
    </lineage>
</organism>
<evidence type="ECO:0000313" key="1">
    <source>
        <dbReference type="EMBL" id="NJB66900.1"/>
    </source>
</evidence>
<gene>
    <name evidence="1" type="ORF">GGQ74_000540</name>
</gene>
<dbReference type="AlphaFoldDB" id="A0A846QII1"/>
<dbReference type="EMBL" id="JAATJA010000001">
    <property type="protein sequence ID" value="NJB66900.1"/>
    <property type="molecule type" value="Genomic_DNA"/>
</dbReference>
<accession>A0A846QII1</accession>